<organism evidence="5 6">
    <name type="scientific">Pseudogymnoascus destructans (strain ATCC MYA-4855 / 20631-21)</name>
    <name type="common">Bat white-nose syndrome fungus</name>
    <name type="synonym">Geomyces destructans</name>
    <dbReference type="NCBI Taxonomy" id="658429"/>
    <lineage>
        <taxon>Eukaryota</taxon>
        <taxon>Fungi</taxon>
        <taxon>Dikarya</taxon>
        <taxon>Ascomycota</taxon>
        <taxon>Pezizomycotina</taxon>
        <taxon>Leotiomycetes</taxon>
        <taxon>Thelebolales</taxon>
        <taxon>Thelebolaceae</taxon>
        <taxon>Pseudogymnoascus</taxon>
    </lineage>
</organism>
<keyword evidence="3" id="KW-0175">Coiled coil</keyword>
<evidence type="ECO:0000256" key="1">
    <source>
        <dbReference type="ARBA" id="ARBA00004123"/>
    </source>
</evidence>
<dbReference type="AlphaFoldDB" id="L8FU57"/>
<feature type="compositionally biased region" description="Acidic residues" evidence="4">
    <location>
        <begin position="78"/>
        <end position="101"/>
    </location>
</feature>
<feature type="region of interest" description="Disordered" evidence="4">
    <location>
        <begin position="60"/>
        <end position="102"/>
    </location>
</feature>
<keyword evidence="2" id="KW-0539">Nucleus</keyword>
<dbReference type="HOGENOM" id="CLU_156301_0_0_1"/>
<comment type="subcellular location">
    <subcellularLocation>
        <location evidence="1">Nucleus</location>
    </subcellularLocation>
</comment>
<dbReference type="VEuPathDB" id="FungiDB:GMDG_06802"/>
<dbReference type="InterPro" id="IPR000637">
    <property type="entry name" value="HMGI/Y_DNA-bd_CS"/>
</dbReference>
<evidence type="ECO:0000313" key="6">
    <source>
        <dbReference type="Proteomes" id="UP000011064"/>
    </source>
</evidence>
<accession>L8FU57</accession>
<protein>
    <submittedName>
        <fullName evidence="5">Uncharacterized protein</fullName>
    </submittedName>
</protein>
<dbReference type="GO" id="GO:0005634">
    <property type="term" value="C:nucleus"/>
    <property type="evidence" value="ECO:0007669"/>
    <property type="project" value="UniProtKB-SubCell"/>
</dbReference>
<dbReference type="EMBL" id="GL573350">
    <property type="protein sequence ID" value="ELR04500.1"/>
    <property type="molecule type" value="Genomic_DNA"/>
</dbReference>
<reference evidence="6" key="1">
    <citation type="submission" date="2010-09" db="EMBL/GenBank/DDBJ databases">
        <title>The genome sequence of Geomyces destructans 20631-21.</title>
        <authorList>
            <consortium name="The Broad Institute Genome Sequencing Platform"/>
            <person name="Cuomo C.A."/>
            <person name="Blehert D.S."/>
            <person name="Lorch J.M."/>
            <person name="Young S.K."/>
            <person name="Zeng Q."/>
            <person name="Gargeya S."/>
            <person name="Fitzgerald M."/>
            <person name="Haas B."/>
            <person name="Abouelleil A."/>
            <person name="Alvarado L."/>
            <person name="Arachchi H.M."/>
            <person name="Berlin A."/>
            <person name="Brown A."/>
            <person name="Chapman S.B."/>
            <person name="Chen Z."/>
            <person name="Dunbar C."/>
            <person name="Freedman E."/>
            <person name="Gearin G."/>
            <person name="Gellesch M."/>
            <person name="Goldberg J."/>
            <person name="Griggs A."/>
            <person name="Gujja S."/>
            <person name="Heiman D."/>
            <person name="Howarth C."/>
            <person name="Larson L."/>
            <person name="Lui A."/>
            <person name="MacDonald P.J.P."/>
            <person name="Montmayeur A."/>
            <person name="Murphy C."/>
            <person name="Neiman D."/>
            <person name="Pearson M."/>
            <person name="Priest M."/>
            <person name="Roberts A."/>
            <person name="Saif S."/>
            <person name="Shea T."/>
            <person name="Shenoy N."/>
            <person name="Sisk P."/>
            <person name="Stolte C."/>
            <person name="Sykes S."/>
            <person name="Wortman J."/>
            <person name="Nusbaum C."/>
            <person name="Birren B."/>
        </authorList>
    </citation>
    <scope>NUCLEOTIDE SEQUENCE [LARGE SCALE GENOMIC DNA]</scope>
    <source>
        <strain evidence="6">ATCC MYA-4855 / 20631-21</strain>
    </source>
</reference>
<evidence type="ECO:0000256" key="4">
    <source>
        <dbReference type="SAM" id="MobiDB-lite"/>
    </source>
</evidence>
<sequence>MTRLVESQNAELSILRKEVKEYKEILETRKKRTTGKRIKLQGEFVFSTEEVLKIVREAELKSTEKRPRGRPRKRPIEEVDEEVEEEEVENDSSDPELELEDTLYCYKAP</sequence>
<name>L8FU57_PSED2</name>
<dbReference type="InParanoid" id="L8FU57"/>
<gene>
    <name evidence="5" type="ORF">GMDG_06802</name>
</gene>
<proteinExistence type="predicted"/>
<dbReference type="STRING" id="658429.L8FU57"/>
<evidence type="ECO:0000256" key="2">
    <source>
        <dbReference type="ARBA" id="ARBA00023242"/>
    </source>
</evidence>
<keyword evidence="6" id="KW-1185">Reference proteome</keyword>
<feature type="coiled-coil region" evidence="3">
    <location>
        <begin position="5"/>
        <end position="32"/>
    </location>
</feature>
<evidence type="ECO:0000313" key="5">
    <source>
        <dbReference type="EMBL" id="ELR04500.1"/>
    </source>
</evidence>
<dbReference type="PROSITE" id="PS00354">
    <property type="entry name" value="HMGI_Y"/>
    <property type="match status" value="1"/>
</dbReference>
<dbReference type="Proteomes" id="UP000011064">
    <property type="component" value="Unassembled WGS sequence"/>
</dbReference>
<evidence type="ECO:0000256" key="3">
    <source>
        <dbReference type="SAM" id="Coils"/>
    </source>
</evidence>
<dbReference type="GO" id="GO:0006355">
    <property type="term" value="P:regulation of DNA-templated transcription"/>
    <property type="evidence" value="ECO:0007669"/>
    <property type="project" value="InterPro"/>
</dbReference>